<feature type="compositionally biased region" description="Pro residues" evidence="1">
    <location>
        <begin position="69"/>
        <end position="80"/>
    </location>
</feature>
<gene>
    <name evidence="2" type="ORF">QQS21_010226</name>
</gene>
<sequence>MQLEGKIVGTLAEEGILTHNPRNQLCSDANAPAMLAAAGRIASQLIAAAVTPNPGTSPRYSLRHRRPTDPPAPPQAAAPPILPADRILQLQWRMLVVGLKRDDGPGGLPMVQEVYILDDHNPRKPYESQRELLQLSTQELQGGSGVGQLDRDEYPPAIAREGGPGAVVTFIEAGDNRMAGSLMGQQFLNYRMDPQPDGHRPFRNGDTFRYAIIHANMDSIEYFGEHLIDETQINRPLGN</sequence>
<organism evidence="2 3">
    <name type="scientific">Conoideocrella luteorostrata</name>
    <dbReference type="NCBI Taxonomy" id="1105319"/>
    <lineage>
        <taxon>Eukaryota</taxon>
        <taxon>Fungi</taxon>
        <taxon>Dikarya</taxon>
        <taxon>Ascomycota</taxon>
        <taxon>Pezizomycotina</taxon>
        <taxon>Sordariomycetes</taxon>
        <taxon>Hypocreomycetidae</taxon>
        <taxon>Hypocreales</taxon>
        <taxon>Clavicipitaceae</taxon>
        <taxon>Conoideocrella</taxon>
    </lineage>
</organism>
<protein>
    <submittedName>
        <fullName evidence="2">Uncharacterized protein</fullName>
    </submittedName>
</protein>
<evidence type="ECO:0000313" key="2">
    <source>
        <dbReference type="EMBL" id="KAK2592090.1"/>
    </source>
</evidence>
<proteinExistence type="predicted"/>
<evidence type="ECO:0000313" key="3">
    <source>
        <dbReference type="Proteomes" id="UP001251528"/>
    </source>
</evidence>
<accession>A0AAJ0CFQ3</accession>
<keyword evidence="3" id="KW-1185">Reference proteome</keyword>
<evidence type="ECO:0000256" key="1">
    <source>
        <dbReference type="SAM" id="MobiDB-lite"/>
    </source>
</evidence>
<feature type="region of interest" description="Disordered" evidence="1">
    <location>
        <begin position="50"/>
        <end position="80"/>
    </location>
</feature>
<reference evidence="2" key="1">
    <citation type="submission" date="2023-06" db="EMBL/GenBank/DDBJ databases">
        <title>Conoideocrella luteorostrata (Hypocreales: Clavicipitaceae), a potential biocontrol fungus for elongate hemlock scale in United States Christmas tree production areas.</title>
        <authorList>
            <person name="Barrett H."/>
            <person name="Lovett B."/>
            <person name="Macias A.M."/>
            <person name="Stajich J.E."/>
            <person name="Kasson M.T."/>
        </authorList>
    </citation>
    <scope>NUCLEOTIDE SEQUENCE</scope>
    <source>
        <strain evidence="2">ARSEF 14590</strain>
    </source>
</reference>
<comment type="caution">
    <text evidence="2">The sequence shown here is derived from an EMBL/GenBank/DDBJ whole genome shotgun (WGS) entry which is preliminary data.</text>
</comment>
<dbReference type="AlphaFoldDB" id="A0AAJ0CFQ3"/>
<name>A0AAJ0CFQ3_9HYPO</name>
<dbReference type="EMBL" id="JASWJB010000289">
    <property type="protein sequence ID" value="KAK2592090.1"/>
    <property type="molecule type" value="Genomic_DNA"/>
</dbReference>
<dbReference type="Proteomes" id="UP001251528">
    <property type="component" value="Unassembled WGS sequence"/>
</dbReference>